<dbReference type="InterPro" id="IPR000192">
    <property type="entry name" value="Aminotrans_V_dom"/>
</dbReference>
<comment type="cofactor">
    <cofactor evidence="1 7">
        <name>pyridoxal 5'-phosphate</name>
        <dbReference type="ChEBI" id="CHEBI:597326"/>
    </cofactor>
</comment>
<accession>A0AA34RCU9</accession>
<evidence type="ECO:0000256" key="1">
    <source>
        <dbReference type="ARBA" id="ARBA00001933"/>
    </source>
</evidence>
<dbReference type="GO" id="GO:0008483">
    <property type="term" value="F:transaminase activity"/>
    <property type="evidence" value="ECO:0007669"/>
    <property type="project" value="UniProtKB-KW"/>
</dbReference>
<dbReference type="PANTHER" id="PTHR43586">
    <property type="entry name" value="CYSTEINE DESULFURASE"/>
    <property type="match status" value="1"/>
</dbReference>
<dbReference type="Gene3D" id="3.90.1150.10">
    <property type="entry name" value="Aspartate Aminotransferase, domain 1"/>
    <property type="match status" value="1"/>
</dbReference>
<gene>
    <name evidence="10" type="ordered locus">G5S_0359</name>
</gene>
<dbReference type="GO" id="GO:0030170">
    <property type="term" value="F:pyridoxal phosphate binding"/>
    <property type="evidence" value="ECO:0007669"/>
    <property type="project" value="UniProtKB-UniRule"/>
</dbReference>
<sequence>MREIKKDFPIFASKEKNGESFVYLDSAATTHKPQDVLDALIKFYTTSYASVGRSIYSSSREASQEFSLVRQKIRDWLGAAFEEEIVFTRGTTAGLNTLAIAVNDLWSSGGVVLVSETEHHANVISWEIACRRRGSSVKKISVLDSGLIDLNHLEDLLKEGANLVSIPGIHNVSGGIQPIKEIAALVHRYHAWLAVDGAQSMGHQSVDVRSWDVDFYVFSSHKVYGPTGLGVLYGKKELLELLPPVEGGGGMVEIYDPQDPKYLPSPLKFEAGTPHVAGVVGLGAALDYLNKLSPEAIYSHEAELIAYMHEQLVKNIPGLHVLGPELGFPRGGLLSMKIDQAHPLDLGVLLDLQGIAVRTGHLCSQPSMARWGTGHVLRASLGVYNDKHDIDTFICALQDAVAQLRR</sequence>
<dbReference type="SUPFAM" id="SSF53383">
    <property type="entry name" value="PLP-dependent transferases"/>
    <property type="match status" value="1"/>
</dbReference>
<dbReference type="CDD" id="cd06453">
    <property type="entry name" value="SufS_like"/>
    <property type="match status" value="1"/>
</dbReference>
<evidence type="ECO:0000256" key="8">
    <source>
        <dbReference type="RuleBase" id="RU004506"/>
    </source>
</evidence>
<protein>
    <recommendedName>
        <fullName evidence="8">Cysteine desulfurase</fullName>
        <ecNumber evidence="8">2.8.1.7</ecNumber>
    </recommendedName>
</protein>
<keyword evidence="10" id="KW-0032">Aminotransferase</keyword>
<keyword evidence="5 8" id="KW-0663">Pyridoxal phosphate</keyword>
<dbReference type="PROSITE" id="PS00595">
    <property type="entry name" value="AA_TRANSFER_CLASS_5"/>
    <property type="match status" value="1"/>
</dbReference>
<dbReference type="Pfam" id="PF00266">
    <property type="entry name" value="Aminotran_5"/>
    <property type="match status" value="1"/>
</dbReference>
<reference evidence="10 11" key="1">
    <citation type="journal article" date="2011" name="J. Bacteriol.">
        <title>Genome sequence of the obligate intracellular animal pathogen Chlamydia pecorum E58.</title>
        <authorList>
            <person name="Mojica S."/>
            <person name="Huot Creasy H."/>
            <person name="Daugherty S."/>
            <person name="Read T.D."/>
            <person name="Kim T."/>
            <person name="Kaltenboeck B."/>
            <person name="Bavoil P."/>
            <person name="Myers G.S."/>
        </authorList>
    </citation>
    <scope>NUCLEOTIDE SEQUENCE [LARGE SCALE GENOMIC DNA]</scope>
    <source>
        <strain evidence="10 11">E58</strain>
    </source>
</reference>
<evidence type="ECO:0000313" key="10">
    <source>
        <dbReference type="EMBL" id="AEB41359.1"/>
    </source>
</evidence>
<dbReference type="EC" id="2.8.1.7" evidence="8"/>
<dbReference type="PIRSF" id="PIRSF005572">
    <property type="entry name" value="NifS"/>
    <property type="match status" value="1"/>
</dbReference>
<dbReference type="EMBL" id="CP002608">
    <property type="protein sequence ID" value="AEB41359.1"/>
    <property type="molecule type" value="Genomic_DNA"/>
</dbReference>
<dbReference type="KEGG" id="cpm:G5S_0359"/>
<dbReference type="Gene3D" id="3.40.640.10">
    <property type="entry name" value="Type I PLP-dependent aspartate aminotransferase-like (Major domain)"/>
    <property type="match status" value="1"/>
</dbReference>
<dbReference type="InterPro" id="IPR015421">
    <property type="entry name" value="PyrdxlP-dep_Trfase_major"/>
</dbReference>
<evidence type="ECO:0000256" key="6">
    <source>
        <dbReference type="ARBA" id="ARBA00050776"/>
    </source>
</evidence>
<dbReference type="PANTHER" id="PTHR43586:SF8">
    <property type="entry name" value="CYSTEINE DESULFURASE 1, CHLOROPLASTIC"/>
    <property type="match status" value="1"/>
</dbReference>
<dbReference type="InterPro" id="IPR020578">
    <property type="entry name" value="Aminotrans_V_PyrdxlP_BS"/>
</dbReference>
<dbReference type="GO" id="GO:0006534">
    <property type="term" value="P:cysteine metabolic process"/>
    <property type="evidence" value="ECO:0007669"/>
    <property type="project" value="UniProtKB-UniRule"/>
</dbReference>
<evidence type="ECO:0000256" key="7">
    <source>
        <dbReference type="RuleBase" id="RU004504"/>
    </source>
</evidence>
<dbReference type="InterPro" id="IPR015422">
    <property type="entry name" value="PyrdxlP-dep_Trfase_small"/>
</dbReference>
<comment type="function">
    <text evidence="2 8">Catalyzes the removal of elemental sulfur and selenium atoms from L-cysteine, L-cystine, L-selenocysteine, and L-selenocystine to produce L-alanine.</text>
</comment>
<evidence type="ECO:0000259" key="9">
    <source>
        <dbReference type="Pfam" id="PF00266"/>
    </source>
</evidence>
<dbReference type="InterPro" id="IPR010970">
    <property type="entry name" value="Cys_dSase_SufS"/>
</dbReference>
<dbReference type="InterPro" id="IPR015424">
    <property type="entry name" value="PyrdxlP-dep_Trfase"/>
</dbReference>
<keyword evidence="4 8" id="KW-0808">Transferase</keyword>
<dbReference type="NCBIfam" id="TIGR01979">
    <property type="entry name" value="sufS"/>
    <property type="match status" value="1"/>
</dbReference>
<proteinExistence type="inferred from homology"/>
<evidence type="ECO:0000256" key="5">
    <source>
        <dbReference type="ARBA" id="ARBA00022898"/>
    </source>
</evidence>
<dbReference type="AlphaFoldDB" id="A0AA34RCU9"/>
<dbReference type="InterPro" id="IPR016454">
    <property type="entry name" value="Cysteine_dSase"/>
</dbReference>
<dbReference type="GO" id="GO:0031071">
    <property type="term" value="F:cysteine desulfurase activity"/>
    <property type="evidence" value="ECO:0007669"/>
    <property type="project" value="UniProtKB-UniRule"/>
</dbReference>
<keyword evidence="11" id="KW-1185">Reference proteome</keyword>
<feature type="domain" description="Aminotransferase class V" evidence="9">
    <location>
        <begin position="22"/>
        <end position="393"/>
    </location>
</feature>
<evidence type="ECO:0000256" key="4">
    <source>
        <dbReference type="ARBA" id="ARBA00022679"/>
    </source>
</evidence>
<organism evidence="10 11">
    <name type="scientific">Chlamydia pecorum (strain ATCC VR-628 / DSM 29919 / E58)</name>
    <name type="common">Chlamydophila pecorum</name>
    <dbReference type="NCBI Taxonomy" id="331635"/>
    <lineage>
        <taxon>Bacteria</taxon>
        <taxon>Pseudomonadati</taxon>
        <taxon>Chlamydiota</taxon>
        <taxon>Chlamydiia</taxon>
        <taxon>Chlamydiales</taxon>
        <taxon>Chlamydiaceae</taxon>
        <taxon>Chlamydia/Chlamydophila group</taxon>
        <taxon>Chlamydia</taxon>
    </lineage>
</organism>
<dbReference type="RefSeq" id="WP_013712437.1">
    <property type="nucleotide sequence ID" value="NC_015408.1"/>
</dbReference>
<name>A0AA34RCU9_CHLPE</name>
<comment type="similarity">
    <text evidence="3 8">Belongs to the class-V pyridoxal-phosphate-dependent aminotransferase family. Csd subfamily.</text>
</comment>
<evidence type="ECO:0000256" key="3">
    <source>
        <dbReference type="ARBA" id="ARBA00010447"/>
    </source>
</evidence>
<evidence type="ECO:0000256" key="2">
    <source>
        <dbReference type="ARBA" id="ARBA00002824"/>
    </source>
</evidence>
<dbReference type="Proteomes" id="UP000008305">
    <property type="component" value="Chromosome"/>
</dbReference>
<evidence type="ECO:0000313" key="11">
    <source>
        <dbReference type="Proteomes" id="UP000008305"/>
    </source>
</evidence>
<comment type="catalytic activity">
    <reaction evidence="6 8">
        <text>(sulfur carrier)-H + L-cysteine = (sulfur carrier)-SH + L-alanine</text>
        <dbReference type="Rhea" id="RHEA:43892"/>
        <dbReference type="Rhea" id="RHEA-COMP:14737"/>
        <dbReference type="Rhea" id="RHEA-COMP:14739"/>
        <dbReference type="ChEBI" id="CHEBI:29917"/>
        <dbReference type="ChEBI" id="CHEBI:35235"/>
        <dbReference type="ChEBI" id="CHEBI:57972"/>
        <dbReference type="ChEBI" id="CHEBI:64428"/>
        <dbReference type="EC" id="2.8.1.7"/>
    </reaction>
</comment>